<feature type="non-terminal residue" evidence="2">
    <location>
        <position position="1"/>
    </location>
</feature>
<evidence type="ECO:0000256" key="1">
    <source>
        <dbReference type="SAM" id="MobiDB-lite"/>
    </source>
</evidence>
<dbReference type="AlphaFoldDB" id="A0ABD0RJW6"/>
<proteinExistence type="predicted"/>
<gene>
    <name evidence="2" type="ORF">M9458_006672</name>
</gene>
<evidence type="ECO:0000313" key="2">
    <source>
        <dbReference type="EMBL" id="KAL0198132.1"/>
    </source>
</evidence>
<evidence type="ECO:0000313" key="3">
    <source>
        <dbReference type="Proteomes" id="UP001529510"/>
    </source>
</evidence>
<organism evidence="2 3">
    <name type="scientific">Cirrhinus mrigala</name>
    <name type="common">Mrigala</name>
    <dbReference type="NCBI Taxonomy" id="683832"/>
    <lineage>
        <taxon>Eukaryota</taxon>
        <taxon>Metazoa</taxon>
        <taxon>Chordata</taxon>
        <taxon>Craniata</taxon>
        <taxon>Vertebrata</taxon>
        <taxon>Euteleostomi</taxon>
        <taxon>Actinopterygii</taxon>
        <taxon>Neopterygii</taxon>
        <taxon>Teleostei</taxon>
        <taxon>Ostariophysi</taxon>
        <taxon>Cypriniformes</taxon>
        <taxon>Cyprinidae</taxon>
        <taxon>Labeoninae</taxon>
        <taxon>Labeonini</taxon>
        <taxon>Cirrhinus</taxon>
    </lineage>
</organism>
<feature type="region of interest" description="Disordered" evidence="1">
    <location>
        <begin position="1"/>
        <end position="55"/>
    </location>
</feature>
<dbReference type="Proteomes" id="UP001529510">
    <property type="component" value="Unassembled WGS sequence"/>
</dbReference>
<accession>A0ABD0RJW6</accession>
<dbReference type="EMBL" id="JAMKFB020000003">
    <property type="protein sequence ID" value="KAL0198132.1"/>
    <property type="molecule type" value="Genomic_DNA"/>
</dbReference>
<keyword evidence="3" id="KW-1185">Reference proteome</keyword>
<sequence length="55" mass="6147">PFPMPRAPPFRSDGSDHAHQRRCTRAGQPAVQEDEEDPVSGNSQRPHTGRRRGGR</sequence>
<protein>
    <submittedName>
        <fullName evidence="2">Uncharacterized protein</fullName>
    </submittedName>
</protein>
<name>A0ABD0RJW6_CIRMR</name>
<comment type="caution">
    <text evidence="2">The sequence shown here is derived from an EMBL/GenBank/DDBJ whole genome shotgun (WGS) entry which is preliminary data.</text>
</comment>
<feature type="non-terminal residue" evidence="2">
    <location>
        <position position="55"/>
    </location>
</feature>
<reference evidence="2 3" key="1">
    <citation type="submission" date="2024-05" db="EMBL/GenBank/DDBJ databases">
        <title>Genome sequencing and assembly of Indian major carp, Cirrhinus mrigala (Hamilton, 1822).</title>
        <authorList>
            <person name="Mohindra V."/>
            <person name="Chowdhury L.M."/>
            <person name="Lal K."/>
            <person name="Jena J.K."/>
        </authorList>
    </citation>
    <scope>NUCLEOTIDE SEQUENCE [LARGE SCALE GENOMIC DNA]</scope>
    <source>
        <strain evidence="2">CM1030</strain>
        <tissue evidence="2">Blood</tissue>
    </source>
</reference>